<dbReference type="HOGENOM" id="CLU_038449_3_0_11"/>
<dbReference type="PATRIC" id="fig|512565.3.peg.1848"/>
<evidence type="ECO:0000256" key="1">
    <source>
        <dbReference type="PIRSR" id="PIRSR637460-1"/>
    </source>
</evidence>
<dbReference type="SUPFAM" id="SSF52266">
    <property type="entry name" value="SGNH hydrolase"/>
    <property type="match status" value="1"/>
</dbReference>
<feature type="domain" description="SGNH hydrolase-type esterase" evidence="3">
    <location>
        <begin position="46"/>
        <end position="269"/>
    </location>
</feature>
<proteinExistence type="predicted"/>
<dbReference type="Proteomes" id="UP000007882">
    <property type="component" value="Chromosome"/>
</dbReference>
<dbReference type="Pfam" id="PF13472">
    <property type="entry name" value="Lipase_GDSL_2"/>
    <property type="match status" value="1"/>
</dbReference>
<evidence type="ECO:0000313" key="4">
    <source>
        <dbReference type="EMBL" id="BAL87057.1"/>
    </source>
</evidence>
<dbReference type="GO" id="GO:0004806">
    <property type="term" value="F:triacylglycerol lipase activity"/>
    <property type="evidence" value="ECO:0007669"/>
    <property type="project" value="TreeGrafter"/>
</dbReference>
<accession>I0H220</accession>
<dbReference type="PANTHER" id="PTHR37981:SF1">
    <property type="entry name" value="SGNH HYDROLASE-TYPE ESTERASE DOMAIN-CONTAINING PROTEIN"/>
    <property type="match status" value="1"/>
</dbReference>
<dbReference type="InterPro" id="IPR036514">
    <property type="entry name" value="SGNH_hydro_sf"/>
</dbReference>
<feature type="active site" evidence="1">
    <location>
        <position position="261"/>
    </location>
</feature>
<dbReference type="CDD" id="cd01823">
    <property type="entry name" value="SEST_like"/>
    <property type="match status" value="1"/>
</dbReference>
<keyword evidence="2" id="KW-1015">Disulfide bond</keyword>
<dbReference type="eggNOG" id="COG2755">
    <property type="taxonomic scope" value="Bacteria"/>
</dbReference>
<dbReference type="GO" id="GO:0019433">
    <property type="term" value="P:triglyceride catabolic process"/>
    <property type="evidence" value="ECO:0007669"/>
    <property type="project" value="TreeGrafter"/>
</dbReference>
<evidence type="ECO:0000259" key="3">
    <source>
        <dbReference type="Pfam" id="PF13472"/>
    </source>
</evidence>
<dbReference type="OrthoDB" id="5503950at2"/>
<feature type="active site" description="Nucleophile" evidence="1">
    <location>
        <position position="50"/>
    </location>
</feature>
<dbReference type="InterPro" id="IPR013830">
    <property type="entry name" value="SGNH_hydro"/>
</dbReference>
<evidence type="ECO:0000313" key="5">
    <source>
        <dbReference type="Proteomes" id="UP000007882"/>
    </source>
</evidence>
<protein>
    <submittedName>
        <fullName evidence="4">Putative GDSL-like lipase/acylhydrolase</fullName>
    </submittedName>
</protein>
<gene>
    <name evidence="4" type="ordered locus">AMIS_18370</name>
</gene>
<reference evidence="4 5" key="1">
    <citation type="submission" date="2012-02" db="EMBL/GenBank/DDBJ databases">
        <title>Complete genome sequence of Actinoplanes missouriensis 431 (= NBRC 102363).</title>
        <authorList>
            <person name="Ohnishi Y."/>
            <person name="Ishikawa J."/>
            <person name="Sekine M."/>
            <person name="Hosoyama A."/>
            <person name="Harada T."/>
            <person name="Narita H."/>
            <person name="Hata T."/>
            <person name="Konno Y."/>
            <person name="Tutikane K."/>
            <person name="Fujita N."/>
            <person name="Horinouchi S."/>
            <person name="Hayakawa M."/>
        </authorList>
    </citation>
    <scope>NUCLEOTIDE SEQUENCE [LARGE SCALE GENOMIC DNA]</scope>
    <source>
        <strain evidence="5">ATCC 14538 / DSM 43046 / CBS 188.64 / JCM 3121 / NBRC 102363 / NCIMB 12654 / NRRL B-3342 / UNCC 431</strain>
    </source>
</reference>
<dbReference type="KEGG" id="ams:AMIS_18370"/>
<dbReference type="Gene3D" id="3.40.50.1110">
    <property type="entry name" value="SGNH hydrolase"/>
    <property type="match status" value="1"/>
</dbReference>
<evidence type="ECO:0000256" key="2">
    <source>
        <dbReference type="PIRSR" id="PIRSR637460-2"/>
    </source>
</evidence>
<keyword evidence="5" id="KW-1185">Reference proteome</keyword>
<organism evidence="4 5">
    <name type="scientific">Actinoplanes missouriensis (strain ATCC 14538 / DSM 43046 / CBS 188.64 / JCM 3121 / NBRC 102363 / NCIMB 12654 / NRRL B-3342 / UNCC 431)</name>
    <dbReference type="NCBI Taxonomy" id="512565"/>
    <lineage>
        <taxon>Bacteria</taxon>
        <taxon>Bacillati</taxon>
        <taxon>Actinomycetota</taxon>
        <taxon>Actinomycetes</taxon>
        <taxon>Micromonosporales</taxon>
        <taxon>Micromonosporaceae</taxon>
        <taxon>Actinoplanes</taxon>
    </lineage>
</organism>
<name>I0H220_ACTM4</name>
<dbReference type="STRING" id="512565.AMIS_18370"/>
<keyword evidence="4" id="KW-0378">Hydrolase</keyword>
<sequence length="279" mass="28841">MKREETVLRLGWIAAGAALVVLSGCSEAAPVVESAPAAVDARDYVALGDSYAAGLGGGNYADTSCLQSTDKSYPQLWIDAKGTDALGETVNKACSGAVISTVTSQQLTALTDRTGWVTLTVGGNDVGFVAGLQQCVLGSDQTCAQSVKNASGTMESNLPGALDKLYTQVRAKAPNAKVYVVGYPHLVADPGAGVACDSLNDARRKALNAASDTLSEVISTVVAKHPGFTYVDARVIFAGHEACTKDPWIHAIADDMSESFHPNADGYAAYAKVLHGVTG</sequence>
<dbReference type="PANTHER" id="PTHR37981">
    <property type="entry name" value="LIPASE 2"/>
    <property type="match status" value="1"/>
</dbReference>
<dbReference type="EMBL" id="AP012319">
    <property type="protein sequence ID" value="BAL87057.1"/>
    <property type="molecule type" value="Genomic_DNA"/>
</dbReference>
<dbReference type="PROSITE" id="PS51257">
    <property type="entry name" value="PROKAR_LIPOPROTEIN"/>
    <property type="match status" value="1"/>
</dbReference>
<feature type="disulfide bond" evidence="2">
    <location>
        <begin position="135"/>
        <end position="143"/>
    </location>
</feature>
<feature type="disulfide bond" evidence="2">
    <location>
        <begin position="65"/>
        <end position="94"/>
    </location>
</feature>
<dbReference type="InterPro" id="IPR037460">
    <property type="entry name" value="SEST-like"/>
</dbReference>
<dbReference type="AlphaFoldDB" id="I0H220"/>